<organism evidence="8 9">
    <name type="scientific">Demequina sediminis</name>
    <dbReference type="NCBI Taxonomy" id="1930058"/>
    <lineage>
        <taxon>Bacteria</taxon>
        <taxon>Bacillati</taxon>
        <taxon>Actinomycetota</taxon>
        <taxon>Actinomycetes</taxon>
        <taxon>Micrococcales</taxon>
        <taxon>Demequinaceae</taxon>
        <taxon>Demequina</taxon>
    </lineage>
</organism>
<dbReference type="PANTHER" id="PTHR31272:SF4">
    <property type="entry name" value="CYTOCHROME C-TYPE BIOGENESIS PROTEIN HI_1454-RELATED"/>
    <property type="match status" value="1"/>
</dbReference>
<feature type="domain" description="Cytochrome C biogenesis protein transmembrane" evidence="7">
    <location>
        <begin position="20"/>
        <end position="231"/>
    </location>
</feature>
<evidence type="ECO:0000256" key="4">
    <source>
        <dbReference type="ARBA" id="ARBA00022989"/>
    </source>
</evidence>
<comment type="caution">
    <text evidence="8">The sequence shown here is derived from an EMBL/GenBank/DDBJ whole genome shotgun (WGS) entry which is preliminary data.</text>
</comment>
<dbReference type="InterPro" id="IPR003834">
    <property type="entry name" value="Cyt_c_assmbl_TM_dom"/>
</dbReference>
<dbReference type="InterPro" id="IPR051790">
    <property type="entry name" value="Cytochrome_c-biogenesis_DsbD"/>
</dbReference>
<dbReference type="Pfam" id="PF02683">
    <property type="entry name" value="DsbD_TM"/>
    <property type="match status" value="1"/>
</dbReference>
<dbReference type="EMBL" id="BAABRR010000003">
    <property type="protein sequence ID" value="GAA5518262.1"/>
    <property type="molecule type" value="Genomic_DNA"/>
</dbReference>
<evidence type="ECO:0000256" key="5">
    <source>
        <dbReference type="ARBA" id="ARBA00023136"/>
    </source>
</evidence>
<name>A0ABP9WEK1_9MICO</name>
<keyword evidence="3 6" id="KW-0812">Transmembrane</keyword>
<feature type="transmembrane region" description="Helical" evidence="6">
    <location>
        <begin position="137"/>
        <end position="165"/>
    </location>
</feature>
<feature type="transmembrane region" description="Helical" evidence="6">
    <location>
        <begin position="20"/>
        <end position="47"/>
    </location>
</feature>
<feature type="transmembrane region" description="Helical" evidence="6">
    <location>
        <begin position="67"/>
        <end position="90"/>
    </location>
</feature>
<keyword evidence="4 6" id="KW-1133">Transmembrane helix</keyword>
<evidence type="ECO:0000256" key="1">
    <source>
        <dbReference type="ARBA" id="ARBA00004141"/>
    </source>
</evidence>
<protein>
    <recommendedName>
        <fullName evidence="7">Cytochrome C biogenesis protein transmembrane domain-containing protein</fullName>
    </recommendedName>
</protein>
<proteinExistence type="inferred from homology"/>
<feature type="transmembrane region" description="Helical" evidence="6">
    <location>
        <begin position="177"/>
        <end position="199"/>
    </location>
</feature>
<evidence type="ECO:0000313" key="8">
    <source>
        <dbReference type="EMBL" id="GAA5518262.1"/>
    </source>
</evidence>
<dbReference type="Proteomes" id="UP001426770">
    <property type="component" value="Unassembled WGS sequence"/>
</dbReference>
<sequence length="254" mass="26014">MSGLALDGSFAGIALSGSMLLAVLVAILAGLVSFASPCVVPLVPGYLGYVSGMAGAGGTGKTSRPKLVAGAVLFVLGFSAVFVTLGFLASSLGAALTPYLTIITRVLGVIVILLGFAFMGAMPFLQSEKRLHVSPTAGLAGAPVLGVAFGLGWTPCIGPTLAAVFTLSLSEATQGRGVALAVAYSIGLGLPFILLAVLFERSGRVLGWLRRWRLPLMRAGGAMLIVLGVLLVTGLWERLTGLLQGWIDGFWVAV</sequence>
<dbReference type="PANTHER" id="PTHR31272">
    <property type="entry name" value="CYTOCHROME C-TYPE BIOGENESIS PROTEIN HI_1454-RELATED"/>
    <property type="match status" value="1"/>
</dbReference>
<feature type="transmembrane region" description="Helical" evidence="6">
    <location>
        <begin position="102"/>
        <end position="125"/>
    </location>
</feature>
<accession>A0ABP9WEK1</accession>
<dbReference type="RefSeq" id="WP_345378589.1">
    <property type="nucleotide sequence ID" value="NZ_AP027736.1"/>
</dbReference>
<feature type="transmembrane region" description="Helical" evidence="6">
    <location>
        <begin position="219"/>
        <end position="236"/>
    </location>
</feature>
<reference evidence="8 9" key="1">
    <citation type="submission" date="2024-02" db="EMBL/GenBank/DDBJ databases">
        <title>Lysinimicrobium sediminis NBRC 112286.</title>
        <authorList>
            <person name="Ichikawa N."/>
            <person name="Katano-Makiyama Y."/>
            <person name="Hidaka K."/>
        </authorList>
    </citation>
    <scope>NUCLEOTIDE SEQUENCE [LARGE SCALE GENOMIC DNA]</scope>
    <source>
        <strain evidence="8 9">NBRC 112286</strain>
    </source>
</reference>
<evidence type="ECO:0000259" key="7">
    <source>
        <dbReference type="Pfam" id="PF02683"/>
    </source>
</evidence>
<evidence type="ECO:0000256" key="2">
    <source>
        <dbReference type="ARBA" id="ARBA00006143"/>
    </source>
</evidence>
<comment type="similarity">
    <text evidence="2">Belongs to the DsbD family.</text>
</comment>
<gene>
    <name evidence="8" type="ORF">Lsed01_00684</name>
</gene>
<evidence type="ECO:0000313" key="9">
    <source>
        <dbReference type="Proteomes" id="UP001426770"/>
    </source>
</evidence>
<evidence type="ECO:0000256" key="6">
    <source>
        <dbReference type="SAM" id="Phobius"/>
    </source>
</evidence>
<keyword evidence="5 6" id="KW-0472">Membrane</keyword>
<evidence type="ECO:0000256" key="3">
    <source>
        <dbReference type="ARBA" id="ARBA00022692"/>
    </source>
</evidence>
<comment type="subcellular location">
    <subcellularLocation>
        <location evidence="1">Membrane</location>
        <topology evidence="1">Multi-pass membrane protein</topology>
    </subcellularLocation>
</comment>
<keyword evidence="9" id="KW-1185">Reference proteome</keyword>